<feature type="compositionally biased region" description="Basic and acidic residues" evidence="1">
    <location>
        <begin position="144"/>
        <end position="155"/>
    </location>
</feature>
<keyword evidence="3" id="KW-1185">Reference proteome</keyword>
<gene>
    <name evidence="2" type="ORF">LF1_30860</name>
</gene>
<sequence>MTIQSRALVESPGCPPSWLRIERGLQCEQTFRIIDNQSNTPVNWVGHRPRFRIYSQLIDNHIAFETTNSDECAFAPEGIWKLFLTAAQTKNLPCGGMRFTLEHCEKTNEYILGLQGGISCRDIEFRHDRAETANARSPKHRSRHENGNRKPLEYS</sequence>
<protein>
    <submittedName>
        <fullName evidence="2">Uncharacterized protein</fullName>
    </submittedName>
</protein>
<feature type="region of interest" description="Disordered" evidence="1">
    <location>
        <begin position="131"/>
        <end position="155"/>
    </location>
</feature>
<accession>A0A5B1CIX1</accession>
<proteinExistence type="predicted"/>
<dbReference type="AlphaFoldDB" id="A0A5B1CIX1"/>
<dbReference type="EMBL" id="VRLW01000001">
    <property type="protein sequence ID" value="KAA1260546.1"/>
    <property type="molecule type" value="Genomic_DNA"/>
</dbReference>
<reference evidence="2 3" key="1">
    <citation type="submission" date="2019-08" db="EMBL/GenBank/DDBJ databases">
        <title>Deep-cultivation of Planctomycetes and their phenomic and genomic characterization uncovers novel biology.</title>
        <authorList>
            <person name="Wiegand S."/>
            <person name="Jogler M."/>
            <person name="Boedeker C."/>
            <person name="Pinto D."/>
            <person name="Vollmers J."/>
            <person name="Rivas-Marin E."/>
            <person name="Kohn T."/>
            <person name="Peeters S.H."/>
            <person name="Heuer A."/>
            <person name="Rast P."/>
            <person name="Oberbeckmann S."/>
            <person name="Bunk B."/>
            <person name="Jeske O."/>
            <person name="Meyerdierks A."/>
            <person name="Storesund J.E."/>
            <person name="Kallscheuer N."/>
            <person name="Luecker S."/>
            <person name="Lage O.M."/>
            <person name="Pohl T."/>
            <person name="Merkel B.J."/>
            <person name="Hornburger P."/>
            <person name="Mueller R.-W."/>
            <person name="Bruemmer F."/>
            <person name="Labrenz M."/>
            <person name="Spormann A.M."/>
            <person name="Op Den Camp H."/>
            <person name="Overmann J."/>
            <person name="Amann R."/>
            <person name="Jetten M.S.M."/>
            <person name="Mascher T."/>
            <person name="Medema M.H."/>
            <person name="Devos D.P."/>
            <person name="Kaster A.-K."/>
            <person name="Ovreas L."/>
            <person name="Rohde M."/>
            <person name="Galperin M.Y."/>
            <person name="Jogler C."/>
        </authorList>
    </citation>
    <scope>NUCLEOTIDE SEQUENCE [LARGE SCALE GENOMIC DNA]</scope>
    <source>
        <strain evidence="2 3">LF1</strain>
    </source>
</reference>
<comment type="caution">
    <text evidence="2">The sequence shown here is derived from an EMBL/GenBank/DDBJ whole genome shotgun (WGS) entry which is preliminary data.</text>
</comment>
<name>A0A5B1CIX1_9BACT</name>
<evidence type="ECO:0000313" key="3">
    <source>
        <dbReference type="Proteomes" id="UP000322699"/>
    </source>
</evidence>
<dbReference type="Proteomes" id="UP000322699">
    <property type="component" value="Unassembled WGS sequence"/>
</dbReference>
<organism evidence="2 3">
    <name type="scientific">Rubripirellula obstinata</name>
    <dbReference type="NCBI Taxonomy" id="406547"/>
    <lineage>
        <taxon>Bacteria</taxon>
        <taxon>Pseudomonadati</taxon>
        <taxon>Planctomycetota</taxon>
        <taxon>Planctomycetia</taxon>
        <taxon>Pirellulales</taxon>
        <taxon>Pirellulaceae</taxon>
        <taxon>Rubripirellula</taxon>
    </lineage>
</organism>
<evidence type="ECO:0000256" key="1">
    <source>
        <dbReference type="SAM" id="MobiDB-lite"/>
    </source>
</evidence>
<evidence type="ECO:0000313" key="2">
    <source>
        <dbReference type="EMBL" id="KAA1260546.1"/>
    </source>
</evidence>